<reference evidence="1" key="1">
    <citation type="submission" date="2021-10" db="EMBL/GenBank/DDBJ databases">
        <title>Anaerobic single-cell dispensing facilitates the cultivation of human gut bacteria.</title>
        <authorList>
            <person name="Afrizal A."/>
        </authorList>
    </citation>
    <scope>NUCLEOTIDE SEQUENCE</scope>
    <source>
        <strain evidence="1">CLA-AA-H204</strain>
    </source>
</reference>
<dbReference type="Proteomes" id="UP001198893">
    <property type="component" value="Unassembled WGS sequence"/>
</dbReference>
<dbReference type="EMBL" id="JAJEQW010000010">
    <property type="protein sequence ID" value="MCC2242625.1"/>
    <property type="molecule type" value="Genomic_DNA"/>
</dbReference>
<dbReference type="InterPro" id="IPR020288">
    <property type="entry name" value="Sheath_initiator"/>
</dbReference>
<name>A0AAW4WKH2_9FIRM</name>
<accession>A0AAW4WKH2</accession>
<evidence type="ECO:0000313" key="1">
    <source>
        <dbReference type="EMBL" id="MCC2242625.1"/>
    </source>
</evidence>
<proteinExistence type="predicted"/>
<comment type="caution">
    <text evidence="1">The sequence shown here is derived from an EMBL/GenBank/DDBJ whole genome shotgun (WGS) entry which is preliminary data.</text>
</comment>
<dbReference type="AlphaFoldDB" id="A0AAW4WKH2"/>
<dbReference type="RefSeq" id="WP_227710360.1">
    <property type="nucleotide sequence ID" value="NZ_JAJEQW010000010.1"/>
</dbReference>
<dbReference type="Pfam" id="PF10934">
    <property type="entry name" value="Sheath_initiator"/>
    <property type="match status" value="1"/>
</dbReference>
<sequence length="145" mass="16812">MANTSLQIVEVPDFIEESSEYDIKYKRTAKWDAEKGDFVRDGAYRIVECSGEEGFMIWCFKIAQTERYSCLAYTNDIGTELEEALAADNQKVVESMVERTLTEALKVNPRTEYVTDFSFTWNADEMHCTFLVKGVEWDKLFRISI</sequence>
<gene>
    <name evidence="1" type="ORF">LKD47_09985</name>
</gene>
<organism evidence="1 2">
    <name type="scientific">Roseburia amylophila</name>
    <dbReference type="NCBI Taxonomy" id="2981794"/>
    <lineage>
        <taxon>Bacteria</taxon>
        <taxon>Bacillati</taxon>
        <taxon>Bacillota</taxon>
        <taxon>Clostridia</taxon>
        <taxon>Lachnospirales</taxon>
        <taxon>Lachnospiraceae</taxon>
        <taxon>Roseburia</taxon>
    </lineage>
</organism>
<evidence type="ECO:0000313" key="2">
    <source>
        <dbReference type="Proteomes" id="UP001198893"/>
    </source>
</evidence>
<protein>
    <submittedName>
        <fullName evidence="1">DUF2634 domain-containing protein</fullName>
    </submittedName>
</protein>